<proteinExistence type="predicted"/>
<dbReference type="KEGG" id="schf:IPT68_25265"/>
<keyword evidence="1" id="KW-0808">Transferase</keyword>
<keyword evidence="4" id="KW-1185">Reference proteome</keyword>
<dbReference type="Proteomes" id="UP000594008">
    <property type="component" value="Chromosome"/>
</dbReference>
<reference evidence="3 4" key="1">
    <citation type="submission" date="2020-10" db="EMBL/GenBank/DDBJ databases">
        <title>Streptomyces chromofuscus complate genome analysis.</title>
        <authorList>
            <person name="Anwar N."/>
        </authorList>
    </citation>
    <scope>NUCLEOTIDE SEQUENCE [LARGE SCALE GENOMIC DNA]</scope>
    <source>
        <strain evidence="3 4">DSM 40273</strain>
    </source>
</reference>
<accession>A0A7M2T6G2</accession>
<dbReference type="CDD" id="cd16936">
    <property type="entry name" value="HATPase_RsbW-like"/>
    <property type="match status" value="1"/>
</dbReference>
<dbReference type="Gene3D" id="3.30.565.10">
    <property type="entry name" value="Histidine kinase-like ATPase, C-terminal domain"/>
    <property type="match status" value="1"/>
</dbReference>
<keyword evidence="3" id="KW-0067">ATP-binding</keyword>
<keyword evidence="3" id="KW-0547">Nucleotide-binding</keyword>
<dbReference type="InterPro" id="IPR036890">
    <property type="entry name" value="HATPase_C_sf"/>
</dbReference>
<dbReference type="GO" id="GO:0005524">
    <property type="term" value="F:ATP binding"/>
    <property type="evidence" value="ECO:0007669"/>
    <property type="project" value="UniProtKB-KW"/>
</dbReference>
<name>A0A7M2T6G2_STRCW</name>
<evidence type="ECO:0000313" key="3">
    <source>
        <dbReference type="EMBL" id="QOV43061.1"/>
    </source>
</evidence>
<dbReference type="RefSeq" id="WP_189696651.1">
    <property type="nucleotide sequence ID" value="NZ_BMTA01000002.1"/>
</dbReference>
<dbReference type="PANTHER" id="PTHR35526">
    <property type="entry name" value="ANTI-SIGMA-F FACTOR RSBW-RELATED"/>
    <property type="match status" value="1"/>
</dbReference>
<gene>
    <name evidence="3" type="ORF">IPT68_25265</name>
</gene>
<sequence>MNVHDLTRRKPDCSTRSHAVVVHDDTARGACAVTEPPFNTPAAAGALPQQRNDEALRPFQMAVSFPADPAAIPPMRRQLRALLCRSGLTEIADDAVLASQELMANAVNHGCRQLPPDTEITMTAAYNSARLRLAVHDPSGEKPRLLPASKEQEDGRGLQLVAAFADRWGVEANAEGAGKSVWMEFDSPSPLCGEGGS</sequence>
<feature type="domain" description="Histidine kinase/HSP90-like ATPase" evidence="2">
    <location>
        <begin position="65"/>
        <end position="184"/>
    </location>
</feature>
<dbReference type="GO" id="GO:0004674">
    <property type="term" value="F:protein serine/threonine kinase activity"/>
    <property type="evidence" value="ECO:0007669"/>
    <property type="project" value="UniProtKB-KW"/>
</dbReference>
<dbReference type="InterPro" id="IPR050267">
    <property type="entry name" value="Anti-sigma-factor_SerPK"/>
</dbReference>
<keyword evidence="1" id="KW-0418">Kinase</keyword>
<evidence type="ECO:0000256" key="1">
    <source>
        <dbReference type="ARBA" id="ARBA00022527"/>
    </source>
</evidence>
<evidence type="ECO:0000313" key="4">
    <source>
        <dbReference type="Proteomes" id="UP000594008"/>
    </source>
</evidence>
<protein>
    <submittedName>
        <fullName evidence="3">ATP-binding protein</fullName>
    </submittedName>
</protein>
<dbReference type="PANTHER" id="PTHR35526:SF3">
    <property type="entry name" value="ANTI-SIGMA-F FACTOR RSBW"/>
    <property type="match status" value="1"/>
</dbReference>
<dbReference type="SUPFAM" id="SSF55874">
    <property type="entry name" value="ATPase domain of HSP90 chaperone/DNA topoisomerase II/histidine kinase"/>
    <property type="match status" value="1"/>
</dbReference>
<dbReference type="Pfam" id="PF13581">
    <property type="entry name" value="HATPase_c_2"/>
    <property type="match status" value="1"/>
</dbReference>
<organism evidence="3 4">
    <name type="scientific">Streptomyces chromofuscus</name>
    <dbReference type="NCBI Taxonomy" id="42881"/>
    <lineage>
        <taxon>Bacteria</taxon>
        <taxon>Bacillati</taxon>
        <taxon>Actinomycetota</taxon>
        <taxon>Actinomycetes</taxon>
        <taxon>Kitasatosporales</taxon>
        <taxon>Streptomycetaceae</taxon>
        <taxon>Streptomyces</taxon>
    </lineage>
</organism>
<keyword evidence="1" id="KW-0723">Serine/threonine-protein kinase</keyword>
<dbReference type="EMBL" id="CP063374">
    <property type="protein sequence ID" value="QOV43061.1"/>
    <property type="molecule type" value="Genomic_DNA"/>
</dbReference>
<evidence type="ECO:0000259" key="2">
    <source>
        <dbReference type="Pfam" id="PF13581"/>
    </source>
</evidence>
<dbReference type="InterPro" id="IPR003594">
    <property type="entry name" value="HATPase_dom"/>
</dbReference>
<dbReference type="AlphaFoldDB" id="A0A7M2T6G2"/>